<dbReference type="HAMAP" id="MF_01488">
    <property type="entry name" value="RecD2"/>
    <property type="match status" value="1"/>
</dbReference>
<comment type="function">
    <text evidence="3">DNA-dependent ATPase and ATP-dependent 5'-3' DNA helicase. Has no activity on blunt DNA or DNA with 3'-overhangs, requires at least 10 bases of 5'-ssDNA for helicase activity.</text>
</comment>
<dbReference type="GO" id="GO:0009338">
    <property type="term" value="C:exodeoxyribonuclease V complex"/>
    <property type="evidence" value="ECO:0007669"/>
    <property type="project" value="TreeGrafter"/>
</dbReference>
<feature type="region of interest" description="Disordered" evidence="4">
    <location>
        <begin position="754"/>
        <end position="774"/>
    </location>
</feature>
<evidence type="ECO:0000313" key="6">
    <source>
        <dbReference type="EMBL" id="SDK52168.1"/>
    </source>
</evidence>
<dbReference type="InterPro" id="IPR041451">
    <property type="entry name" value="RecD2_SH13"/>
</dbReference>
<evidence type="ECO:0000313" key="7">
    <source>
        <dbReference type="Proteomes" id="UP000198694"/>
    </source>
</evidence>
<dbReference type="GO" id="GO:0016887">
    <property type="term" value="F:ATP hydrolysis activity"/>
    <property type="evidence" value="ECO:0007669"/>
    <property type="project" value="RHEA"/>
</dbReference>
<dbReference type="PANTHER" id="PTHR43788:SF6">
    <property type="entry name" value="DNA HELICASE B"/>
    <property type="match status" value="1"/>
</dbReference>
<sequence>MAVEERQDGMQHKSYIKGELVHNIFVNEDEHFSIARIKVLDTNESISESDVVIKGYFSRLDPGETYLFEGEFEQHKKFGLQYQVNHYKRFVPDTEDGLIAYLSSDLFYGIGKKIAGRIVEELGENAVSKILNDARVLDSIQGLNKEKADQLSKDLQEHQGFEHIVVHLSGYGFGLKMAQKIYKVYKDEAISILETDPYQYVFDIEGFGFQRADEVARQNNIPMNHPSRIQAACIYILQHSIQEGHVYLPLEKHLFQVDQLLNGRANGIEVDAITEQIIELNHAKKLINIESKVYLPALYYSESGFCSQIDRIIKQDVKEQITASELMKIVGSIEEEEALSYGREQYEAIEQALASKVMILTGGPGTGKTTVIKGIINAYAQMNQLSLDPDDYKKDDPFPFVLTAPTGRAAKRMKESTGLPAVTIHRLLGWNGHETFEKDEDNQLEGKLLVIDEFSMVDIWLANQLFRAIPNDMQVLIVGDEDQLPSVGPGQVLADLLKSGLVPYVQLNEVYRQKEGSKIIQLAHEIKNNQCGLDSLNKESDFNFIDCPEYQVVDVIMQIVKRAYDKGVDPKDLQVLAPMYRSKAGIHRINEEIQKLINPKSPQRREVRTKEVTFRTGDKVIQLVNQPEDGVFNGDIGEITAIFEEDENSDQTEQVVVLFDEKEVAFERKDLNNIMHAYCTSIHKSQGSEFPIVIIPVIQGYRRMLRKNLLYTAVTRCKKSLILCGNKRAFIQGIKEEDTSNRFTSLEEQLQQLLEIPQPEEEEEEEELSPYDFL</sequence>
<feature type="domain" description="AAA+ ATPase" evidence="5">
    <location>
        <begin position="354"/>
        <end position="515"/>
    </location>
</feature>
<keyword evidence="1 3" id="KW-0547">Nucleotide-binding</keyword>
<dbReference type="GO" id="GO:0003677">
    <property type="term" value="F:DNA binding"/>
    <property type="evidence" value="ECO:0007669"/>
    <property type="project" value="UniProtKB-UniRule"/>
</dbReference>
<gene>
    <name evidence="3" type="primary">recD2</name>
    <name evidence="6" type="ORF">SAMN05216243_3420</name>
</gene>
<protein>
    <recommendedName>
        <fullName evidence="3">ATP-dependent RecD2 DNA helicase</fullName>
        <ecNumber evidence="3">5.6.2.3</ecNumber>
    </recommendedName>
    <alternativeName>
        <fullName evidence="3">DNA 5'-3' helicase subunit RecD2</fullName>
    </alternativeName>
</protein>
<keyword evidence="3" id="KW-0413">Isomerase</keyword>
<feature type="compositionally biased region" description="Acidic residues" evidence="4">
    <location>
        <begin position="758"/>
        <end position="774"/>
    </location>
</feature>
<name>A0A1G9CKL2_9BACI</name>
<dbReference type="GO" id="GO:0043139">
    <property type="term" value="F:5'-3' DNA helicase activity"/>
    <property type="evidence" value="ECO:0007669"/>
    <property type="project" value="UniProtKB-UniRule"/>
</dbReference>
<evidence type="ECO:0000259" key="5">
    <source>
        <dbReference type="SMART" id="SM00382"/>
    </source>
</evidence>
<organism evidence="6 7">
    <name type="scientific">Sediminibacillus albus</name>
    <dbReference type="NCBI Taxonomy" id="407036"/>
    <lineage>
        <taxon>Bacteria</taxon>
        <taxon>Bacillati</taxon>
        <taxon>Bacillota</taxon>
        <taxon>Bacilli</taxon>
        <taxon>Bacillales</taxon>
        <taxon>Bacillaceae</taxon>
        <taxon>Sediminibacillus</taxon>
    </lineage>
</organism>
<dbReference type="InterPro" id="IPR006345">
    <property type="entry name" value="RecD2"/>
</dbReference>
<comment type="catalytic activity">
    <reaction evidence="3">
        <text>ATP + H2O = ADP + phosphate + H(+)</text>
        <dbReference type="Rhea" id="RHEA:13065"/>
        <dbReference type="ChEBI" id="CHEBI:15377"/>
        <dbReference type="ChEBI" id="CHEBI:15378"/>
        <dbReference type="ChEBI" id="CHEBI:30616"/>
        <dbReference type="ChEBI" id="CHEBI:43474"/>
        <dbReference type="ChEBI" id="CHEBI:456216"/>
        <dbReference type="EC" id="5.6.2.3"/>
    </reaction>
</comment>
<dbReference type="InterPro" id="IPR029493">
    <property type="entry name" value="RecD2-like_HHH"/>
</dbReference>
<dbReference type="STRING" id="407036.SAMN05216243_3420"/>
<dbReference type="Gene3D" id="2.30.30.940">
    <property type="match status" value="1"/>
</dbReference>
<dbReference type="SUPFAM" id="SSF52540">
    <property type="entry name" value="P-loop containing nucleoside triphosphate hydrolases"/>
    <property type="match status" value="1"/>
</dbReference>
<dbReference type="SMART" id="SM00382">
    <property type="entry name" value="AAA"/>
    <property type="match status" value="1"/>
</dbReference>
<dbReference type="OrthoDB" id="9803432at2"/>
<dbReference type="Pfam" id="PF23139">
    <property type="entry name" value="OB_YrrC"/>
    <property type="match status" value="1"/>
</dbReference>
<dbReference type="InterPro" id="IPR055446">
    <property type="entry name" value="RecD2_N_OB"/>
</dbReference>
<dbReference type="Pfam" id="PF18335">
    <property type="entry name" value="SH3_13"/>
    <property type="match status" value="1"/>
</dbReference>
<dbReference type="Pfam" id="PF14490">
    <property type="entry name" value="HHH_RecD2"/>
    <property type="match status" value="1"/>
</dbReference>
<reference evidence="6 7" key="1">
    <citation type="submission" date="2016-10" db="EMBL/GenBank/DDBJ databases">
        <authorList>
            <person name="de Groot N.N."/>
        </authorList>
    </citation>
    <scope>NUCLEOTIDE SEQUENCE [LARGE SCALE GENOMIC DNA]</scope>
    <source>
        <strain evidence="6 7">CGMCC 1.6502</strain>
    </source>
</reference>
<dbReference type="PANTHER" id="PTHR43788">
    <property type="entry name" value="DNA2/NAM7 HELICASE FAMILY MEMBER"/>
    <property type="match status" value="1"/>
</dbReference>
<dbReference type="NCBIfam" id="TIGR01448">
    <property type="entry name" value="recD_rel"/>
    <property type="match status" value="1"/>
</dbReference>
<accession>A0A1G9CKL2</accession>
<evidence type="ECO:0000256" key="3">
    <source>
        <dbReference type="HAMAP-Rule" id="MF_01488"/>
    </source>
</evidence>
<dbReference type="Proteomes" id="UP000198694">
    <property type="component" value="Unassembled WGS sequence"/>
</dbReference>
<dbReference type="InterPro" id="IPR050534">
    <property type="entry name" value="Coronavir_polyprotein_1ab"/>
</dbReference>
<dbReference type="CDD" id="cd17933">
    <property type="entry name" value="DEXSc_RecD-like"/>
    <property type="match status" value="1"/>
</dbReference>
<dbReference type="InterPro" id="IPR027785">
    <property type="entry name" value="UvrD-like_helicase_C"/>
</dbReference>
<dbReference type="InterPro" id="IPR027417">
    <property type="entry name" value="P-loop_NTPase"/>
</dbReference>
<keyword evidence="3" id="KW-0347">Helicase</keyword>
<dbReference type="Gene3D" id="3.40.50.300">
    <property type="entry name" value="P-loop containing nucleotide triphosphate hydrolases"/>
    <property type="match status" value="2"/>
</dbReference>
<keyword evidence="2 3" id="KW-0067">ATP-binding</keyword>
<feature type="binding site" evidence="3">
    <location>
        <begin position="365"/>
        <end position="369"/>
    </location>
    <ligand>
        <name>ATP</name>
        <dbReference type="ChEBI" id="CHEBI:30616"/>
    </ligand>
</feature>
<keyword evidence="7" id="KW-1185">Reference proteome</keyword>
<dbReference type="CDD" id="cd18809">
    <property type="entry name" value="SF1_C_RecD"/>
    <property type="match status" value="1"/>
</dbReference>
<dbReference type="Gene3D" id="1.10.10.2220">
    <property type="match status" value="1"/>
</dbReference>
<dbReference type="GO" id="GO:0006310">
    <property type="term" value="P:DNA recombination"/>
    <property type="evidence" value="ECO:0007669"/>
    <property type="project" value="InterPro"/>
</dbReference>
<dbReference type="Pfam" id="PF13245">
    <property type="entry name" value="AAA_19"/>
    <property type="match status" value="1"/>
</dbReference>
<dbReference type="RefSeq" id="WP_093216786.1">
    <property type="nucleotide sequence ID" value="NZ_FNFL01000008.1"/>
</dbReference>
<dbReference type="AlphaFoldDB" id="A0A1G9CKL2"/>
<dbReference type="GO" id="GO:0005524">
    <property type="term" value="F:ATP binding"/>
    <property type="evidence" value="ECO:0007669"/>
    <property type="project" value="UniProtKB-UniRule"/>
</dbReference>
<dbReference type="InterPro" id="IPR003593">
    <property type="entry name" value="AAA+_ATPase"/>
</dbReference>
<proteinExistence type="inferred from homology"/>
<evidence type="ECO:0000256" key="2">
    <source>
        <dbReference type="ARBA" id="ARBA00022840"/>
    </source>
</evidence>
<comment type="similarity">
    <text evidence="3">Belongs to the RecD family. RecD2 subfamily.</text>
</comment>
<evidence type="ECO:0000256" key="4">
    <source>
        <dbReference type="SAM" id="MobiDB-lite"/>
    </source>
</evidence>
<evidence type="ECO:0000256" key="1">
    <source>
        <dbReference type="ARBA" id="ARBA00022741"/>
    </source>
</evidence>
<keyword evidence="3" id="KW-0238">DNA-binding</keyword>
<keyword evidence="3" id="KW-0378">Hydrolase</keyword>
<dbReference type="EMBL" id="FNFL01000008">
    <property type="protein sequence ID" value="SDK52168.1"/>
    <property type="molecule type" value="Genomic_DNA"/>
</dbReference>
<dbReference type="EC" id="5.6.2.3" evidence="3"/>
<dbReference type="GO" id="GO:0017116">
    <property type="term" value="F:single-stranded DNA helicase activity"/>
    <property type="evidence" value="ECO:0007669"/>
    <property type="project" value="TreeGrafter"/>
</dbReference>
<dbReference type="Pfam" id="PF13538">
    <property type="entry name" value="UvrD_C_2"/>
    <property type="match status" value="1"/>
</dbReference>